<keyword evidence="2" id="KW-0285">Flavoprotein</keyword>
<evidence type="ECO:0000256" key="4">
    <source>
        <dbReference type="ARBA" id="ARBA00022857"/>
    </source>
</evidence>
<dbReference type="FunFam" id="3.50.50.60:FF:000228">
    <property type="entry name" value="FAD-containing monooxygenase EthA"/>
    <property type="match status" value="1"/>
</dbReference>
<keyword evidence="5" id="KW-0560">Oxidoreductase</keyword>
<dbReference type="InterPro" id="IPR051820">
    <property type="entry name" value="FAD-binding_MO"/>
</dbReference>
<comment type="cofactor">
    <cofactor evidence="1">
        <name>FAD</name>
        <dbReference type="ChEBI" id="CHEBI:57692"/>
    </cofactor>
</comment>
<keyword evidence="6" id="KW-0503">Monooxygenase</keyword>
<keyword evidence="4" id="KW-0521">NADP</keyword>
<gene>
    <name evidence="7" type="ORF">UFOPK3164_00382</name>
    <name evidence="8" type="ORF">UFOPK3427_00075</name>
    <name evidence="9" type="ORF">UFOPK4112_01224</name>
</gene>
<dbReference type="GO" id="GO:0004499">
    <property type="term" value="F:N,N-dimethylaniline monooxygenase activity"/>
    <property type="evidence" value="ECO:0007669"/>
    <property type="project" value="InterPro"/>
</dbReference>
<proteinExistence type="predicted"/>
<reference evidence="7" key="1">
    <citation type="submission" date="2020-05" db="EMBL/GenBank/DDBJ databases">
        <authorList>
            <person name="Chiriac C."/>
            <person name="Salcher M."/>
            <person name="Ghai R."/>
            <person name="Kavagutti S V."/>
        </authorList>
    </citation>
    <scope>NUCLEOTIDE SEQUENCE</scope>
</reference>
<dbReference type="GO" id="GO:0050660">
    <property type="term" value="F:flavin adenine dinucleotide binding"/>
    <property type="evidence" value="ECO:0007669"/>
    <property type="project" value="InterPro"/>
</dbReference>
<evidence type="ECO:0000256" key="1">
    <source>
        <dbReference type="ARBA" id="ARBA00001974"/>
    </source>
</evidence>
<evidence type="ECO:0000313" key="7">
    <source>
        <dbReference type="EMBL" id="CAB4820512.1"/>
    </source>
</evidence>
<dbReference type="Gene3D" id="3.50.50.60">
    <property type="entry name" value="FAD/NAD(P)-binding domain"/>
    <property type="match status" value="3"/>
</dbReference>
<dbReference type="EMBL" id="CAFBPM010000012">
    <property type="protein sequence ID" value="CAB5026041.1"/>
    <property type="molecule type" value="Genomic_DNA"/>
</dbReference>
<keyword evidence="3" id="KW-0274">FAD</keyword>
<dbReference type="GO" id="GO:0050661">
    <property type="term" value="F:NADP binding"/>
    <property type="evidence" value="ECO:0007669"/>
    <property type="project" value="InterPro"/>
</dbReference>
<dbReference type="InterPro" id="IPR020946">
    <property type="entry name" value="Flavin_mOase-like"/>
</dbReference>
<dbReference type="Pfam" id="PF00743">
    <property type="entry name" value="FMO-like"/>
    <property type="match status" value="1"/>
</dbReference>
<name>A0A6J6ZFU9_9ZZZZ</name>
<evidence type="ECO:0000256" key="5">
    <source>
        <dbReference type="ARBA" id="ARBA00023002"/>
    </source>
</evidence>
<protein>
    <submittedName>
        <fullName evidence="7">Unannotated protein</fullName>
    </submittedName>
</protein>
<evidence type="ECO:0000313" key="9">
    <source>
        <dbReference type="EMBL" id="CAB5026041.1"/>
    </source>
</evidence>
<sequence length="485" mass="54029">MTCLLPSHVDVLIVGAGLSGVGAACHLSQNRPTTSYAIVESRERMGGTWDLFQYPGIRSDSDMFTLGYSFRPWKEAKAIADGPSILHYVKETARDYGIEDHVFYSEKVTKASWSSLDHLWSVELLNTVSQETRNITCSFLYANTGYYRYDEGYTPDYRDRDAFQGEFIHPQFWPRDFEAEGKEIIVIGSGATAVTVVPALAQTASHVTLLQRSPTYIFSAPFNDDTADKLRKSLPPMVAYRLIRFKNIIRGSITYQLCRRAPNLVKGMFKKNIEKQLPENYDVDTHFTPTYNPWDQRVCLDPSASLFRSISNGSVTMVTDHIEKFDTTGIVLQSGTHLNADVIVSATGLHLQVLGGIELEVDGTDVDLSTTISYKGLMFCGVPNLAFTVGYTNASWTLKADLVANYVCRLLDAMDKKGATQVIAQAPDPSMKVETVFDLDAGYVRRSAGQVPLQGAKRPWRLAQNYPLDYMDLKHGSLPATLVFS</sequence>
<evidence type="ECO:0000256" key="2">
    <source>
        <dbReference type="ARBA" id="ARBA00022630"/>
    </source>
</evidence>
<dbReference type="EMBL" id="CAFABE010000010">
    <property type="protein sequence ID" value="CAB4820512.1"/>
    <property type="molecule type" value="Genomic_DNA"/>
</dbReference>
<evidence type="ECO:0000313" key="8">
    <source>
        <dbReference type="EMBL" id="CAB4859192.1"/>
    </source>
</evidence>
<dbReference type="PRINTS" id="PR00411">
    <property type="entry name" value="PNDRDTASEI"/>
</dbReference>
<dbReference type="PANTHER" id="PTHR43872">
    <property type="entry name" value="MONOOXYGENASE, PUTATIVE (AFU_ORTHOLOGUE AFUA_8G02570)-RELATED"/>
    <property type="match status" value="1"/>
</dbReference>
<organism evidence="7">
    <name type="scientific">freshwater metagenome</name>
    <dbReference type="NCBI Taxonomy" id="449393"/>
    <lineage>
        <taxon>unclassified sequences</taxon>
        <taxon>metagenomes</taxon>
        <taxon>ecological metagenomes</taxon>
    </lineage>
</organism>
<dbReference type="InterPro" id="IPR036188">
    <property type="entry name" value="FAD/NAD-bd_sf"/>
</dbReference>
<dbReference type="Pfam" id="PF13450">
    <property type="entry name" value="NAD_binding_8"/>
    <property type="match status" value="1"/>
</dbReference>
<dbReference type="SUPFAM" id="SSF51905">
    <property type="entry name" value="FAD/NAD(P)-binding domain"/>
    <property type="match status" value="1"/>
</dbReference>
<evidence type="ECO:0000256" key="3">
    <source>
        <dbReference type="ARBA" id="ARBA00022827"/>
    </source>
</evidence>
<evidence type="ECO:0000256" key="6">
    <source>
        <dbReference type="ARBA" id="ARBA00023033"/>
    </source>
</evidence>
<dbReference type="AlphaFoldDB" id="A0A6J6ZFU9"/>
<dbReference type="EMBL" id="CAFBLT010000001">
    <property type="protein sequence ID" value="CAB4859192.1"/>
    <property type="molecule type" value="Genomic_DNA"/>
</dbReference>
<accession>A0A6J6ZFU9</accession>
<dbReference type="PANTHER" id="PTHR43872:SF1">
    <property type="entry name" value="MONOOXYGENASE, PUTATIVE (AFU_ORTHOLOGUE AFUA_8G02570)-RELATED"/>
    <property type="match status" value="1"/>
</dbReference>